<evidence type="ECO:0000256" key="7">
    <source>
        <dbReference type="ARBA" id="ARBA00022801"/>
    </source>
</evidence>
<evidence type="ECO:0000256" key="15">
    <source>
        <dbReference type="ARBA" id="ARBA00049902"/>
    </source>
</evidence>
<dbReference type="InterPro" id="IPR001460">
    <property type="entry name" value="PCN-bd_Tpept"/>
</dbReference>
<dbReference type="InterPro" id="IPR050396">
    <property type="entry name" value="Glycosyltr_51/Transpeptidase"/>
</dbReference>
<evidence type="ECO:0000256" key="5">
    <source>
        <dbReference type="ARBA" id="ARBA00022679"/>
    </source>
</evidence>
<dbReference type="SUPFAM" id="SSF56601">
    <property type="entry name" value="beta-lactamase/transpeptidase-like"/>
    <property type="match status" value="1"/>
</dbReference>
<feature type="transmembrane region" description="Helical" evidence="16">
    <location>
        <begin position="39"/>
        <end position="63"/>
    </location>
</feature>
<comment type="catalytic activity">
    <reaction evidence="14">
        <text>Preferential cleavage: (Ac)2-L-Lys-D-Ala-|-D-Ala. Also transpeptidation of peptidyl-alanyl moieties that are N-acyl substituents of D-alanine.</text>
        <dbReference type="EC" id="3.4.16.4"/>
    </reaction>
</comment>
<keyword evidence="7" id="KW-0378">Hydrolase</keyword>
<keyword evidence="13" id="KW-0961">Cell wall biogenesis/degradation</keyword>
<evidence type="ECO:0000313" key="19">
    <source>
        <dbReference type="EMBL" id="MCL1630640.1"/>
    </source>
</evidence>
<keyword evidence="6 16" id="KW-0812">Transmembrane</keyword>
<dbReference type="InterPro" id="IPR036950">
    <property type="entry name" value="PBP_transglycosylase"/>
</dbReference>
<evidence type="ECO:0000256" key="4">
    <source>
        <dbReference type="ARBA" id="ARBA00022676"/>
    </source>
</evidence>
<comment type="catalytic activity">
    <reaction evidence="15">
        <text>[GlcNAc-(1-&gt;4)-Mur2Ac(oyl-L-Ala-gamma-D-Glu-L-Lys-D-Ala-D-Ala)](n)-di-trans,octa-cis-undecaprenyl diphosphate + beta-D-GlcNAc-(1-&gt;4)-Mur2Ac(oyl-L-Ala-gamma-D-Glu-L-Lys-D-Ala-D-Ala)-di-trans,octa-cis-undecaprenyl diphosphate = [GlcNAc-(1-&gt;4)-Mur2Ac(oyl-L-Ala-gamma-D-Glu-L-Lys-D-Ala-D-Ala)](n+1)-di-trans,octa-cis-undecaprenyl diphosphate + di-trans,octa-cis-undecaprenyl diphosphate + H(+)</text>
        <dbReference type="Rhea" id="RHEA:23708"/>
        <dbReference type="Rhea" id="RHEA-COMP:9602"/>
        <dbReference type="Rhea" id="RHEA-COMP:9603"/>
        <dbReference type="ChEBI" id="CHEBI:15378"/>
        <dbReference type="ChEBI" id="CHEBI:58405"/>
        <dbReference type="ChEBI" id="CHEBI:60033"/>
        <dbReference type="ChEBI" id="CHEBI:78435"/>
        <dbReference type="EC" id="2.4.99.28"/>
    </reaction>
</comment>
<accession>A0ABT0M8G6</accession>
<evidence type="ECO:0000256" key="3">
    <source>
        <dbReference type="ARBA" id="ARBA00022670"/>
    </source>
</evidence>
<evidence type="ECO:0000256" key="11">
    <source>
        <dbReference type="ARBA" id="ARBA00023136"/>
    </source>
</evidence>
<dbReference type="Gene3D" id="3.40.710.10">
    <property type="entry name" value="DD-peptidase/beta-lactamase superfamily"/>
    <property type="match status" value="1"/>
</dbReference>
<evidence type="ECO:0000256" key="10">
    <source>
        <dbReference type="ARBA" id="ARBA00022989"/>
    </source>
</evidence>
<keyword evidence="9" id="KW-0573">Peptidoglycan synthesis</keyword>
<evidence type="ECO:0000256" key="12">
    <source>
        <dbReference type="ARBA" id="ARBA00023268"/>
    </source>
</evidence>
<evidence type="ECO:0000256" key="6">
    <source>
        <dbReference type="ARBA" id="ARBA00022692"/>
    </source>
</evidence>
<dbReference type="Pfam" id="PF00912">
    <property type="entry name" value="Transgly"/>
    <property type="match status" value="1"/>
</dbReference>
<dbReference type="InterPro" id="IPR012338">
    <property type="entry name" value="Beta-lactam/transpept-like"/>
</dbReference>
<sequence length="857" mass="95549">MHARLKSFSDFFDRLADKWASSPTIQTLQSITGAIWHSLLITLSILFIGSFFAVGTVSGYFAALVHNQPVPDYQTMKHDINNYSESSVSYFAGNIPIGRLNSDLIQTKTNLDEMSPYLIHAVIATEDELFYQHHGVVPKAVLRASMEELLNKPQVTGGSSITQQLVKNQILTNEVSNERKFREILLAMRLERYFSKNQILEAYLNMASFGRNSSGKNIAGAATAAEGIFDVKPDKLSIPQAAFIAGLPKNPFTYSPFENHGGLKKDLSAGINRAHTVLRRMYTAGYISKKQLVEALKYDYKKHFAKRGRSINDDYPYLSKEIENRTTIILAKLMAKQQGYSSDTLYTDYLNYKKVVYEYHNVYRGRTMSAIAKKHGYNLQSIQNHYSNFKDFMANAAAKLAVGGYRIYTTINKPVYDDMEAFARNYSGYSPDQYARDQNGKIMEVKNSKTGKTEKLKDPMQVGSTLIENKTGRIISFVGGRGFDSSELNYATEVPRQNGSTMKPLLVYAPAMELGLIQPGSTVPDLPYRRVVNGKLYKPTDYGSTSGSAVFHGFETARAALAASHNVPAVSVFTRLSAATDKAPTYLKKMGITSLVASDGYNVSAALGGITRGITIEENTNAYTTFANGGKFIDAYMIDRITDSSGKVIYQHQTAPVNVFSEQTSYLMLDMMRDVIKYGTGASLPRMLNFHADWAGKTGTSQDWRDGWMVASNPNVTMGVWIGYAHNQQLNRSIYSNQSKQLFAGFANSAYNVDPELMAPKETFKQPAGIRQETYCGLTGEKPTAYCKSAGFEVNDLMNEKYTPRNSVEVLEPFNEQQAEQKSTGGLFRFNQNFFNSHFPYTDLKAANPKLLGKIRP</sequence>
<keyword evidence="5" id="KW-0808">Transferase</keyword>
<gene>
    <name evidence="19" type="ORF">M3N64_01560</name>
</gene>
<keyword evidence="10 16" id="KW-1133">Transmembrane helix</keyword>
<dbReference type="SUPFAM" id="SSF53955">
    <property type="entry name" value="Lysozyme-like"/>
    <property type="match status" value="1"/>
</dbReference>
<feature type="domain" description="Penicillin-binding protein transpeptidase" evidence="17">
    <location>
        <begin position="465"/>
        <end position="728"/>
    </location>
</feature>
<evidence type="ECO:0000256" key="2">
    <source>
        <dbReference type="ARBA" id="ARBA00022645"/>
    </source>
</evidence>
<keyword evidence="4" id="KW-0328">Glycosyltransferase</keyword>
<dbReference type="Gene3D" id="1.10.3810.10">
    <property type="entry name" value="Biosynthetic peptidoglycan transglycosylase-like"/>
    <property type="match status" value="1"/>
</dbReference>
<comment type="caution">
    <text evidence="19">The sequence shown here is derived from an EMBL/GenBank/DDBJ whole genome shotgun (WGS) entry which is preliminary data.</text>
</comment>
<dbReference type="InterPro" id="IPR023346">
    <property type="entry name" value="Lysozyme-like_dom_sf"/>
</dbReference>
<keyword evidence="12" id="KW-0511">Multifunctional enzyme</keyword>
<feature type="domain" description="Glycosyl transferase family 51" evidence="18">
    <location>
        <begin position="100"/>
        <end position="281"/>
    </location>
</feature>
<dbReference type="Gene3D" id="3.90.1310.40">
    <property type="match status" value="1"/>
</dbReference>
<evidence type="ECO:0000256" key="16">
    <source>
        <dbReference type="SAM" id="Phobius"/>
    </source>
</evidence>
<evidence type="ECO:0000259" key="18">
    <source>
        <dbReference type="Pfam" id="PF00912"/>
    </source>
</evidence>
<keyword evidence="3" id="KW-0645">Protease</keyword>
<keyword evidence="8" id="KW-0133">Cell shape</keyword>
<keyword evidence="1" id="KW-1003">Cell membrane</keyword>
<dbReference type="Proteomes" id="UP001203004">
    <property type="component" value="Unassembled WGS sequence"/>
</dbReference>
<organism evidence="19 20">
    <name type="scientific">Sporolactobacillus mangiferae</name>
    <dbReference type="NCBI Taxonomy" id="2940498"/>
    <lineage>
        <taxon>Bacteria</taxon>
        <taxon>Bacillati</taxon>
        <taxon>Bacillota</taxon>
        <taxon>Bacilli</taxon>
        <taxon>Bacillales</taxon>
        <taxon>Sporolactobacillaceae</taxon>
        <taxon>Sporolactobacillus</taxon>
    </lineage>
</organism>
<proteinExistence type="predicted"/>
<dbReference type="InterPro" id="IPR001264">
    <property type="entry name" value="Glyco_trans_51"/>
</dbReference>
<evidence type="ECO:0000256" key="8">
    <source>
        <dbReference type="ARBA" id="ARBA00022960"/>
    </source>
</evidence>
<evidence type="ECO:0000313" key="20">
    <source>
        <dbReference type="Proteomes" id="UP001203004"/>
    </source>
</evidence>
<evidence type="ECO:0000256" key="13">
    <source>
        <dbReference type="ARBA" id="ARBA00023316"/>
    </source>
</evidence>
<evidence type="ECO:0000256" key="9">
    <source>
        <dbReference type="ARBA" id="ARBA00022984"/>
    </source>
</evidence>
<reference evidence="19 20" key="1">
    <citation type="submission" date="2022-05" db="EMBL/GenBank/DDBJ databases">
        <title>Sporolactobacillus sp nov CPB3-1, isolated from tree bark (Mangifera indica L.).</title>
        <authorList>
            <person name="Phuengjayaem S."/>
            <person name="Tanasupawat S."/>
        </authorList>
    </citation>
    <scope>NUCLEOTIDE SEQUENCE [LARGE SCALE GENOMIC DNA]</scope>
    <source>
        <strain evidence="19 20">CPB3-1</strain>
    </source>
</reference>
<evidence type="ECO:0000256" key="1">
    <source>
        <dbReference type="ARBA" id="ARBA00022475"/>
    </source>
</evidence>
<name>A0ABT0M8G6_9BACL</name>
<evidence type="ECO:0000256" key="14">
    <source>
        <dbReference type="ARBA" id="ARBA00034000"/>
    </source>
</evidence>
<keyword evidence="20" id="KW-1185">Reference proteome</keyword>
<protein>
    <submittedName>
        <fullName evidence="19">Transglycosylase domain-containing protein</fullName>
    </submittedName>
</protein>
<keyword evidence="2" id="KW-0121">Carboxypeptidase</keyword>
<evidence type="ECO:0000259" key="17">
    <source>
        <dbReference type="Pfam" id="PF00905"/>
    </source>
</evidence>
<dbReference type="PANTHER" id="PTHR32282">
    <property type="entry name" value="BINDING PROTEIN TRANSPEPTIDASE, PUTATIVE-RELATED"/>
    <property type="match status" value="1"/>
</dbReference>
<dbReference type="RefSeq" id="WP_249096224.1">
    <property type="nucleotide sequence ID" value="NZ_JAMAST010000001.1"/>
</dbReference>
<keyword evidence="11 16" id="KW-0472">Membrane</keyword>
<dbReference type="EMBL" id="JAMAST010000001">
    <property type="protein sequence ID" value="MCL1630640.1"/>
    <property type="molecule type" value="Genomic_DNA"/>
</dbReference>
<dbReference type="PANTHER" id="PTHR32282:SF32">
    <property type="entry name" value="PENICILLIN-BINDING PROTEIN 2A"/>
    <property type="match status" value="1"/>
</dbReference>
<dbReference type="Pfam" id="PF00905">
    <property type="entry name" value="Transpeptidase"/>
    <property type="match status" value="1"/>
</dbReference>